<name>A0A1Y2H960_9FUNG</name>
<keyword evidence="3 5" id="KW-0418">Kinase</keyword>
<feature type="compositionally biased region" description="Low complexity" evidence="4">
    <location>
        <begin position="40"/>
        <end position="50"/>
    </location>
</feature>
<keyword evidence="2" id="KW-0547">Nucleotide-binding</keyword>
<dbReference type="Pfam" id="PF00406">
    <property type="entry name" value="ADK"/>
    <property type="match status" value="3"/>
</dbReference>
<dbReference type="AlphaFoldDB" id="A0A1Y2H960"/>
<evidence type="ECO:0000256" key="4">
    <source>
        <dbReference type="SAM" id="MobiDB-lite"/>
    </source>
</evidence>
<organism evidence="5 6">
    <name type="scientific">Catenaria anguillulae PL171</name>
    <dbReference type="NCBI Taxonomy" id="765915"/>
    <lineage>
        <taxon>Eukaryota</taxon>
        <taxon>Fungi</taxon>
        <taxon>Fungi incertae sedis</taxon>
        <taxon>Blastocladiomycota</taxon>
        <taxon>Blastocladiomycetes</taxon>
        <taxon>Blastocladiales</taxon>
        <taxon>Catenariaceae</taxon>
        <taxon>Catenaria</taxon>
    </lineage>
</organism>
<dbReference type="InterPro" id="IPR033690">
    <property type="entry name" value="Adenylat_kinase_CS"/>
</dbReference>
<dbReference type="GO" id="GO:0005524">
    <property type="term" value="F:ATP binding"/>
    <property type="evidence" value="ECO:0007669"/>
    <property type="project" value="InterPro"/>
</dbReference>
<evidence type="ECO:0000256" key="3">
    <source>
        <dbReference type="ARBA" id="ARBA00022777"/>
    </source>
</evidence>
<gene>
    <name evidence="5" type="ORF">BCR44DRAFT_1064466</name>
</gene>
<reference evidence="5 6" key="1">
    <citation type="submission" date="2016-07" db="EMBL/GenBank/DDBJ databases">
        <title>Pervasive Adenine N6-methylation of Active Genes in Fungi.</title>
        <authorList>
            <consortium name="DOE Joint Genome Institute"/>
            <person name="Mondo S.J."/>
            <person name="Dannebaum R.O."/>
            <person name="Kuo R.C."/>
            <person name="Labutti K."/>
            <person name="Haridas S."/>
            <person name="Kuo A."/>
            <person name="Salamov A."/>
            <person name="Ahrendt S.R."/>
            <person name="Lipzen A."/>
            <person name="Sullivan W."/>
            <person name="Andreopoulos W.B."/>
            <person name="Clum A."/>
            <person name="Lindquist E."/>
            <person name="Daum C."/>
            <person name="Ramamoorthy G.K."/>
            <person name="Gryganskyi A."/>
            <person name="Culley D."/>
            <person name="Magnuson J.K."/>
            <person name="James T.Y."/>
            <person name="O'Malley M.A."/>
            <person name="Stajich J.E."/>
            <person name="Spatafora J.W."/>
            <person name="Visel A."/>
            <person name="Grigoriev I.V."/>
        </authorList>
    </citation>
    <scope>NUCLEOTIDE SEQUENCE [LARGE SCALE GENOMIC DNA]</scope>
    <source>
        <strain evidence="5 6">PL171</strain>
    </source>
</reference>
<feature type="region of interest" description="Disordered" evidence="4">
    <location>
        <begin position="1"/>
        <end position="74"/>
    </location>
</feature>
<dbReference type="InterPro" id="IPR000850">
    <property type="entry name" value="Adenylat/UMP-CMP_kin"/>
</dbReference>
<accession>A0A1Y2H960</accession>
<dbReference type="Gene3D" id="3.40.50.300">
    <property type="entry name" value="P-loop containing nucleotide triphosphate hydrolases"/>
    <property type="match status" value="3"/>
</dbReference>
<dbReference type="InterPro" id="IPR027417">
    <property type="entry name" value="P-loop_NTPase"/>
</dbReference>
<dbReference type="PROSITE" id="PS00113">
    <property type="entry name" value="ADENYLATE_KINASE"/>
    <property type="match status" value="3"/>
</dbReference>
<dbReference type="GO" id="GO:0006139">
    <property type="term" value="P:nucleobase-containing compound metabolic process"/>
    <property type="evidence" value="ECO:0007669"/>
    <property type="project" value="InterPro"/>
</dbReference>
<protein>
    <submittedName>
        <fullName evidence="5">Adenylate kinase-domain-containing protein</fullName>
    </submittedName>
</protein>
<evidence type="ECO:0000313" key="5">
    <source>
        <dbReference type="EMBL" id="ORZ29582.1"/>
    </source>
</evidence>
<dbReference type="Proteomes" id="UP000193411">
    <property type="component" value="Unassembled WGS sequence"/>
</dbReference>
<keyword evidence="6" id="KW-1185">Reference proteome</keyword>
<dbReference type="EMBL" id="MCFL01000156">
    <property type="protein sequence ID" value="ORZ29582.1"/>
    <property type="molecule type" value="Genomic_DNA"/>
</dbReference>
<sequence>MAWPSPGGSQASRPAAVSRRNGGWPASSPTLPFATHHHAQQQSPPQLSPSGGKHLNPLPDIGAGPARSHQVAPSASTLPELIRTPLDLGGRKILFVLGGPGSGKGTQCVQLAKEFHLTHLSAGDLLRAEVAKGSPLGQELNKIMAEGQLVPMSVTINLLRAGLLSALSASPATPGFLIDGFPRELEQATAFEDATHLSPDLVLFFDCPLATLEQRLLERGKTSGRADDNLESIQKRFKTFQTQSMPVVEHYRKQGKVLTISSVHSVDTVYAMTRGGMLARVKEWRPKPGAELHGRPLIFVLGGPGSGKGTQCAKIKELYSLAHLSVGDLLRAEVASGSELGTTINEYIKDGQIVPMHVTLALVKKAVDGADPAAQGFLIDGFPREIGQAVEWERAMCTPDLVLFYDCPLALLERRLLKRGETSGRADDNLESIQKRFKTFQTQSMPVVEYYKSVGKVAWISSDATVDQVLEETKRVVEGVKWEETGKNRLKRVEFSNVVFVLGGPGCGKGTQCANLVQSLGYLHLSTGDLLRAEVAAGSPIGKQADAIMKDGGMVPIDMIRSLLLAAMRKNPTAPGYLVDGYPRTLEQAQDIVMIIPPRFVLYFDCPPDVLVQRLLKRGETSGRADDNAESIKKRIETFHAATMPVIEFFSGHGVVRKIDATRTIEEITTETLGVFA</sequence>
<comment type="caution">
    <text evidence="5">The sequence shown here is derived from an EMBL/GenBank/DDBJ whole genome shotgun (WGS) entry which is preliminary data.</text>
</comment>
<evidence type="ECO:0000256" key="1">
    <source>
        <dbReference type="ARBA" id="ARBA00022679"/>
    </source>
</evidence>
<dbReference type="HAMAP" id="MF_00235">
    <property type="entry name" value="Adenylate_kinase_Adk"/>
    <property type="match status" value="3"/>
</dbReference>
<dbReference type="PANTHER" id="PTHR23359">
    <property type="entry name" value="NUCLEOTIDE KINASE"/>
    <property type="match status" value="1"/>
</dbReference>
<dbReference type="OrthoDB" id="442176at2759"/>
<dbReference type="CDD" id="cd01428">
    <property type="entry name" value="ADK"/>
    <property type="match status" value="3"/>
</dbReference>
<dbReference type="PRINTS" id="PR00094">
    <property type="entry name" value="ADENYLTKNASE"/>
</dbReference>
<evidence type="ECO:0000256" key="2">
    <source>
        <dbReference type="ARBA" id="ARBA00022741"/>
    </source>
</evidence>
<evidence type="ECO:0000313" key="6">
    <source>
        <dbReference type="Proteomes" id="UP000193411"/>
    </source>
</evidence>
<dbReference type="GO" id="GO:0019205">
    <property type="term" value="F:nucleobase-containing compound kinase activity"/>
    <property type="evidence" value="ECO:0007669"/>
    <property type="project" value="InterPro"/>
</dbReference>
<dbReference type="STRING" id="765915.A0A1Y2H960"/>
<dbReference type="SUPFAM" id="SSF52540">
    <property type="entry name" value="P-loop containing nucleoside triphosphate hydrolases"/>
    <property type="match status" value="3"/>
</dbReference>
<keyword evidence="1" id="KW-0808">Transferase</keyword>
<proteinExistence type="inferred from homology"/>